<name>A0A7W7IRI2_9CAUL</name>
<reference evidence="1 2" key="1">
    <citation type="submission" date="2020-08" db="EMBL/GenBank/DDBJ databases">
        <title>Functional genomics of gut bacteria from endangered species of beetles.</title>
        <authorList>
            <person name="Carlos-Shanley C."/>
        </authorList>
    </citation>
    <scope>NUCLEOTIDE SEQUENCE [LARGE SCALE GENOMIC DNA]</scope>
    <source>
        <strain evidence="1 2">S00123</strain>
    </source>
</reference>
<comment type="caution">
    <text evidence="1">The sequence shown here is derived from an EMBL/GenBank/DDBJ whole genome shotgun (WGS) entry which is preliminary data.</text>
</comment>
<dbReference type="RefSeq" id="WP_184272035.1">
    <property type="nucleotide sequence ID" value="NZ_JACHKY010000005.1"/>
</dbReference>
<dbReference type="EMBL" id="JACHKY010000005">
    <property type="protein sequence ID" value="MBB4799206.1"/>
    <property type="molecule type" value="Genomic_DNA"/>
</dbReference>
<gene>
    <name evidence="1" type="ORF">HNP32_002962</name>
</gene>
<dbReference type="AlphaFoldDB" id="A0A7W7IRI2"/>
<proteinExistence type="predicted"/>
<evidence type="ECO:0000313" key="1">
    <source>
        <dbReference type="EMBL" id="MBB4799206.1"/>
    </source>
</evidence>
<sequence length="85" mass="8783">MQILEARSQAVGNNGRTNPDSTLVAVAAISSGMVVSLFADRLLRSIGRISLGPAPACDIDGNGVRPRLATRQKLCVALYDTGGTG</sequence>
<accession>A0A7W7IRI2</accession>
<protein>
    <submittedName>
        <fullName evidence="1">Uncharacterized protein</fullName>
    </submittedName>
</protein>
<dbReference type="Proteomes" id="UP000539957">
    <property type="component" value="Unassembled WGS sequence"/>
</dbReference>
<evidence type="ECO:0000313" key="2">
    <source>
        <dbReference type="Proteomes" id="UP000539957"/>
    </source>
</evidence>
<organism evidence="1 2">
    <name type="scientific">Brevundimonas bullata</name>
    <dbReference type="NCBI Taxonomy" id="13160"/>
    <lineage>
        <taxon>Bacteria</taxon>
        <taxon>Pseudomonadati</taxon>
        <taxon>Pseudomonadota</taxon>
        <taxon>Alphaproteobacteria</taxon>
        <taxon>Caulobacterales</taxon>
        <taxon>Caulobacteraceae</taxon>
        <taxon>Brevundimonas</taxon>
    </lineage>
</organism>
<keyword evidence="2" id="KW-1185">Reference proteome</keyword>